<dbReference type="RefSeq" id="WP_169114234.1">
    <property type="nucleotide sequence ID" value="NZ_CP051684.1"/>
</dbReference>
<name>A0ABX6MHN3_9BURK</name>
<organism evidence="2 3">
    <name type="scientific">Duganella dendranthematis</name>
    <dbReference type="NCBI Taxonomy" id="2728021"/>
    <lineage>
        <taxon>Bacteria</taxon>
        <taxon>Pseudomonadati</taxon>
        <taxon>Pseudomonadota</taxon>
        <taxon>Betaproteobacteria</taxon>
        <taxon>Burkholderiales</taxon>
        <taxon>Oxalobacteraceae</taxon>
        <taxon>Telluria group</taxon>
        <taxon>Duganella</taxon>
    </lineage>
</organism>
<feature type="signal peptide" evidence="1">
    <location>
        <begin position="1"/>
        <end position="21"/>
    </location>
</feature>
<proteinExistence type="predicted"/>
<accession>A0ABX6MHN3</accession>
<dbReference type="Proteomes" id="UP000503117">
    <property type="component" value="Chromosome"/>
</dbReference>
<dbReference type="EMBL" id="CP051684">
    <property type="protein sequence ID" value="QJD93297.1"/>
    <property type="molecule type" value="Genomic_DNA"/>
</dbReference>
<evidence type="ECO:0000313" key="3">
    <source>
        <dbReference type="Proteomes" id="UP000503117"/>
    </source>
</evidence>
<gene>
    <name evidence="2" type="ORF">HH213_26340</name>
</gene>
<dbReference type="PROSITE" id="PS51257">
    <property type="entry name" value="PROKAR_LIPOPROTEIN"/>
    <property type="match status" value="1"/>
</dbReference>
<keyword evidence="1" id="KW-0732">Signal</keyword>
<protein>
    <submittedName>
        <fullName evidence="2">Uncharacterized protein</fullName>
    </submittedName>
</protein>
<reference evidence="2 3" key="1">
    <citation type="submission" date="2020-04" db="EMBL/GenBank/DDBJ databases">
        <title>Genome sequencing of novel species.</title>
        <authorList>
            <person name="Heo J."/>
            <person name="Kim S.-J."/>
            <person name="Kim J.-S."/>
            <person name="Hong S.-B."/>
            <person name="Kwon S.-W."/>
        </authorList>
    </citation>
    <scope>NUCLEOTIDE SEQUENCE [LARGE SCALE GENOMIC DNA]</scope>
    <source>
        <strain evidence="2 3">AF9R3</strain>
    </source>
</reference>
<sequence>MKVVRQLILVAAGMLSCQAYAATDCKPLPQAPATIALTAQHGVITMRSSDKFVGNSAAQEFSAPNFAFSVVAVASCSEGLEIKLLQKTGDSQHLLQWNQPTVVNGKAGTDHHITITAKRRE</sequence>
<keyword evidence="3" id="KW-1185">Reference proteome</keyword>
<feature type="chain" id="PRO_5045776550" evidence="1">
    <location>
        <begin position="22"/>
        <end position="121"/>
    </location>
</feature>
<evidence type="ECO:0000313" key="2">
    <source>
        <dbReference type="EMBL" id="QJD93297.1"/>
    </source>
</evidence>
<evidence type="ECO:0000256" key="1">
    <source>
        <dbReference type="SAM" id="SignalP"/>
    </source>
</evidence>